<name>A0ABC8TAC7_9AQUA</name>
<evidence type="ECO:0000313" key="2">
    <source>
        <dbReference type="Proteomes" id="UP001642360"/>
    </source>
</evidence>
<evidence type="ECO:0000313" key="1">
    <source>
        <dbReference type="EMBL" id="CAK9165056.1"/>
    </source>
</evidence>
<dbReference type="EMBL" id="CAUOFW020004314">
    <property type="protein sequence ID" value="CAK9165056.1"/>
    <property type="molecule type" value="Genomic_DNA"/>
</dbReference>
<reference evidence="1 2" key="1">
    <citation type="submission" date="2024-02" db="EMBL/GenBank/DDBJ databases">
        <authorList>
            <person name="Vignale AGUSTIN F."/>
            <person name="Sosa J E."/>
            <person name="Modenutti C."/>
        </authorList>
    </citation>
    <scope>NUCLEOTIDE SEQUENCE [LARGE SCALE GENOMIC DNA]</scope>
</reference>
<gene>
    <name evidence="1" type="ORF">ILEXP_LOCUS34201</name>
</gene>
<evidence type="ECO:0008006" key="3">
    <source>
        <dbReference type="Google" id="ProtNLM"/>
    </source>
</evidence>
<dbReference type="AlphaFoldDB" id="A0ABC8TAC7"/>
<keyword evidence="2" id="KW-1185">Reference proteome</keyword>
<organism evidence="1 2">
    <name type="scientific">Ilex paraguariensis</name>
    <name type="common">yerba mate</name>
    <dbReference type="NCBI Taxonomy" id="185542"/>
    <lineage>
        <taxon>Eukaryota</taxon>
        <taxon>Viridiplantae</taxon>
        <taxon>Streptophyta</taxon>
        <taxon>Embryophyta</taxon>
        <taxon>Tracheophyta</taxon>
        <taxon>Spermatophyta</taxon>
        <taxon>Magnoliopsida</taxon>
        <taxon>eudicotyledons</taxon>
        <taxon>Gunneridae</taxon>
        <taxon>Pentapetalae</taxon>
        <taxon>asterids</taxon>
        <taxon>campanulids</taxon>
        <taxon>Aquifoliales</taxon>
        <taxon>Aquifoliaceae</taxon>
        <taxon>Ilex</taxon>
    </lineage>
</organism>
<sequence length="183" mass="21475">MVCSKNIPEIRAEELQSILEFNNMENNLVSMSKKEIFACIRERVWKKLQGWKEQLLSKAGKEILIKAVAQSIPTYAMGCFKLPEYSCSELKSLASNFWWGQKEGARKIHWVKRSEMCKGKKNGGMGFRDLRTFNMAMLTKQAWRIPHDTNILFTRSRKGDIFRQHHSCVLNWDTDHHIHDRVF</sequence>
<dbReference type="PANTHER" id="PTHR33116:SF86">
    <property type="entry name" value="REVERSE TRANSCRIPTASE DOMAIN-CONTAINING PROTEIN"/>
    <property type="match status" value="1"/>
</dbReference>
<proteinExistence type="predicted"/>
<dbReference type="Proteomes" id="UP001642360">
    <property type="component" value="Unassembled WGS sequence"/>
</dbReference>
<dbReference type="PANTHER" id="PTHR33116">
    <property type="entry name" value="REVERSE TRANSCRIPTASE ZINC-BINDING DOMAIN-CONTAINING PROTEIN-RELATED-RELATED"/>
    <property type="match status" value="1"/>
</dbReference>
<protein>
    <recommendedName>
        <fullName evidence="3">Reverse transcriptase</fullName>
    </recommendedName>
</protein>
<accession>A0ABC8TAC7</accession>
<comment type="caution">
    <text evidence="1">The sequence shown here is derived from an EMBL/GenBank/DDBJ whole genome shotgun (WGS) entry which is preliminary data.</text>
</comment>